<dbReference type="EMBL" id="MU117968">
    <property type="protein sequence ID" value="KAF9652626.1"/>
    <property type="molecule type" value="Genomic_DNA"/>
</dbReference>
<gene>
    <name evidence="1" type="ORF">BDM02DRAFT_3266326</name>
</gene>
<evidence type="ECO:0000313" key="1">
    <source>
        <dbReference type="EMBL" id="KAF9652626.1"/>
    </source>
</evidence>
<comment type="caution">
    <text evidence="1">The sequence shown here is derived from an EMBL/GenBank/DDBJ whole genome shotgun (WGS) entry which is preliminary data.</text>
</comment>
<dbReference type="Proteomes" id="UP000886501">
    <property type="component" value="Unassembled WGS sequence"/>
</dbReference>
<evidence type="ECO:0000313" key="2">
    <source>
        <dbReference type="Proteomes" id="UP000886501"/>
    </source>
</evidence>
<accession>A0ACB6ZSK1</accession>
<proteinExistence type="predicted"/>
<organism evidence="1 2">
    <name type="scientific">Thelephora ganbajun</name>
    <name type="common">Ganba fungus</name>
    <dbReference type="NCBI Taxonomy" id="370292"/>
    <lineage>
        <taxon>Eukaryota</taxon>
        <taxon>Fungi</taxon>
        <taxon>Dikarya</taxon>
        <taxon>Basidiomycota</taxon>
        <taxon>Agaricomycotina</taxon>
        <taxon>Agaricomycetes</taxon>
        <taxon>Thelephorales</taxon>
        <taxon>Thelephoraceae</taxon>
        <taxon>Thelephora</taxon>
    </lineage>
</organism>
<reference evidence="1" key="1">
    <citation type="submission" date="2019-10" db="EMBL/GenBank/DDBJ databases">
        <authorList>
            <consortium name="DOE Joint Genome Institute"/>
            <person name="Kuo A."/>
            <person name="Miyauchi S."/>
            <person name="Kiss E."/>
            <person name="Drula E."/>
            <person name="Kohler A."/>
            <person name="Sanchez-Garcia M."/>
            <person name="Andreopoulos B."/>
            <person name="Barry K.W."/>
            <person name="Bonito G."/>
            <person name="Buee M."/>
            <person name="Carver A."/>
            <person name="Chen C."/>
            <person name="Cichocki N."/>
            <person name="Clum A."/>
            <person name="Culley D."/>
            <person name="Crous P.W."/>
            <person name="Fauchery L."/>
            <person name="Girlanda M."/>
            <person name="Hayes R."/>
            <person name="Keri Z."/>
            <person name="Labutti K."/>
            <person name="Lipzen A."/>
            <person name="Lombard V."/>
            <person name="Magnuson J."/>
            <person name="Maillard F."/>
            <person name="Morin E."/>
            <person name="Murat C."/>
            <person name="Nolan M."/>
            <person name="Ohm R."/>
            <person name="Pangilinan J."/>
            <person name="Pereira M."/>
            <person name="Perotto S."/>
            <person name="Peter M."/>
            <person name="Riley R."/>
            <person name="Sitrit Y."/>
            <person name="Stielow B."/>
            <person name="Szollosi G."/>
            <person name="Zifcakova L."/>
            <person name="Stursova M."/>
            <person name="Spatafora J.W."/>
            <person name="Tedersoo L."/>
            <person name="Vaario L.-M."/>
            <person name="Yamada A."/>
            <person name="Yan M."/>
            <person name="Wang P."/>
            <person name="Xu J."/>
            <person name="Bruns T."/>
            <person name="Baldrian P."/>
            <person name="Vilgalys R."/>
            <person name="Henrissat B."/>
            <person name="Grigoriev I.V."/>
            <person name="Hibbett D."/>
            <person name="Nagy L.G."/>
            <person name="Martin F.M."/>
        </authorList>
    </citation>
    <scope>NUCLEOTIDE SEQUENCE</scope>
    <source>
        <strain evidence="1">P2</strain>
    </source>
</reference>
<reference evidence="1" key="2">
    <citation type="journal article" date="2020" name="Nat. Commun.">
        <title>Large-scale genome sequencing of mycorrhizal fungi provides insights into the early evolution of symbiotic traits.</title>
        <authorList>
            <person name="Miyauchi S."/>
            <person name="Kiss E."/>
            <person name="Kuo A."/>
            <person name="Drula E."/>
            <person name="Kohler A."/>
            <person name="Sanchez-Garcia M."/>
            <person name="Morin E."/>
            <person name="Andreopoulos B."/>
            <person name="Barry K.W."/>
            <person name="Bonito G."/>
            <person name="Buee M."/>
            <person name="Carver A."/>
            <person name="Chen C."/>
            <person name="Cichocki N."/>
            <person name="Clum A."/>
            <person name="Culley D."/>
            <person name="Crous P.W."/>
            <person name="Fauchery L."/>
            <person name="Girlanda M."/>
            <person name="Hayes R.D."/>
            <person name="Keri Z."/>
            <person name="LaButti K."/>
            <person name="Lipzen A."/>
            <person name="Lombard V."/>
            <person name="Magnuson J."/>
            <person name="Maillard F."/>
            <person name="Murat C."/>
            <person name="Nolan M."/>
            <person name="Ohm R.A."/>
            <person name="Pangilinan J."/>
            <person name="Pereira M.F."/>
            <person name="Perotto S."/>
            <person name="Peter M."/>
            <person name="Pfister S."/>
            <person name="Riley R."/>
            <person name="Sitrit Y."/>
            <person name="Stielow J.B."/>
            <person name="Szollosi G."/>
            <person name="Zifcakova L."/>
            <person name="Stursova M."/>
            <person name="Spatafora J.W."/>
            <person name="Tedersoo L."/>
            <person name="Vaario L.M."/>
            <person name="Yamada A."/>
            <person name="Yan M."/>
            <person name="Wang P."/>
            <person name="Xu J."/>
            <person name="Bruns T."/>
            <person name="Baldrian P."/>
            <person name="Vilgalys R."/>
            <person name="Dunand C."/>
            <person name="Henrissat B."/>
            <person name="Grigoriev I.V."/>
            <person name="Hibbett D."/>
            <person name="Nagy L.G."/>
            <person name="Martin F.M."/>
        </authorList>
    </citation>
    <scope>NUCLEOTIDE SEQUENCE</scope>
    <source>
        <strain evidence="1">P2</strain>
    </source>
</reference>
<name>A0ACB6ZSK1_THEGA</name>
<keyword evidence="2" id="KW-1185">Reference proteome</keyword>
<protein>
    <submittedName>
        <fullName evidence="1">Uncharacterized protein</fullName>
    </submittedName>
</protein>
<sequence length="192" mass="21022">MAGIMSRHKYEAAAHSTVVLTTIPFLMPARSASPASPPPSPRISSSRLSLYNISQAFIRIRRLRQRGQIVSTSGPEPITHPCLFDAVSRRKVSVSRGDQFVCVSAVDVPKLLRACRLALLDQARTIGANVLVEEQWCVSIIPPKNRADGPYKVQVRYSASAARSDRHDPGRPVALDQSKGVPGLMTILKRTE</sequence>